<dbReference type="SMART" id="SM00304">
    <property type="entry name" value="HAMP"/>
    <property type="match status" value="1"/>
</dbReference>
<dbReference type="OrthoDB" id="9123550at2"/>
<evidence type="ECO:0000256" key="14">
    <source>
        <dbReference type="SAM" id="Phobius"/>
    </source>
</evidence>
<dbReference type="InterPro" id="IPR004090">
    <property type="entry name" value="Chemotax_Me-accpt_rcpt"/>
</dbReference>
<evidence type="ECO:0000256" key="7">
    <source>
        <dbReference type="ARBA" id="ARBA00022989"/>
    </source>
</evidence>
<dbReference type="GO" id="GO:0007165">
    <property type="term" value="P:signal transduction"/>
    <property type="evidence" value="ECO:0007669"/>
    <property type="project" value="UniProtKB-KW"/>
</dbReference>
<dbReference type="FunFam" id="1.10.287.950:FF:000001">
    <property type="entry name" value="Methyl-accepting chemotaxis sensory transducer"/>
    <property type="match status" value="1"/>
</dbReference>
<dbReference type="Pfam" id="PF00672">
    <property type="entry name" value="HAMP"/>
    <property type="match status" value="1"/>
</dbReference>
<dbReference type="PROSITE" id="PS50111">
    <property type="entry name" value="CHEMOTAXIS_TRANSDUC_2"/>
    <property type="match status" value="1"/>
</dbReference>
<feature type="domain" description="HAMP" evidence="16">
    <location>
        <begin position="216"/>
        <end position="268"/>
    </location>
</feature>
<evidence type="ECO:0000256" key="8">
    <source>
        <dbReference type="ARBA" id="ARBA00023136"/>
    </source>
</evidence>
<dbReference type="Pfam" id="PF02203">
    <property type="entry name" value="TarH"/>
    <property type="match status" value="1"/>
</dbReference>
<keyword evidence="2" id="KW-1003">Cell membrane</keyword>
<evidence type="ECO:0000256" key="10">
    <source>
        <dbReference type="ARBA" id="ARBA00029447"/>
    </source>
</evidence>
<organism evidence="17 18">
    <name type="scientific">Paraburkholderia phenazinium</name>
    <dbReference type="NCBI Taxonomy" id="60549"/>
    <lineage>
        <taxon>Bacteria</taxon>
        <taxon>Pseudomonadati</taxon>
        <taxon>Pseudomonadota</taxon>
        <taxon>Betaproteobacteria</taxon>
        <taxon>Burkholderiales</taxon>
        <taxon>Burkholderiaceae</taxon>
        <taxon>Paraburkholderia</taxon>
    </lineage>
</organism>
<comment type="subcellular location">
    <subcellularLocation>
        <location evidence="1">Cell inner membrane</location>
        <topology evidence="1">Multi-pass membrane protein</topology>
    </subcellularLocation>
</comment>
<evidence type="ECO:0000256" key="2">
    <source>
        <dbReference type="ARBA" id="ARBA00022475"/>
    </source>
</evidence>
<proteinExistence type="inferred from homology"/>
<gene>
    <name evidence="17" type="ORF">SAMN05444168_2981</name>
</gene>
<reference evidence="17 18" key="1">
    <citation type="submission" date="2016-11" db="EMBL/GenBank/DDBJ databases">
        <authorList>
            <person name="Jaros S."/>
            <person name="Januszkiewicz K."/>
            <person name="Wedrychowicz H."/>
        </authorList>
    </citation>
    <scope>NUCLEOTIDE SEQUENCE [LARGE SCALE GENOMIC DNA]</scope>
    <source>
        <strain evidence="17 18">GAS86</strain>
    </source>
</reference>
<sequence length="582" mass="60712">MLKNLSIRASLNLMIALFGILLAVGAAVGLLSMRDGNESLRQMYTVDTPAVADLEGDSVKLLNARLALATYASLAELKDQAGQDAVLGRLSTYLQASNDYLSHYLSHAGHGDEEQALVKDMQDKRAAFLHQGLEPALAAIKSGDTQAFVQLQAHVMPKLFNVYSTAMAALINAQLDRGARRYQDAENRFHMVSVTVAAGLVAALLLALGGRMMLMRAIVDPVNAAIGYFNRIAEGDLTGRIVATGANEMSKLTAALQKMQDSLRAAITSVRGGTESINVGVNEIAAGNADLSQRTEEQAASLEQTAASIEELTSTVKQTAENARQASQLAQSASGLAVKGGELTQQVVGTMQNIVGDSHKIADIVGVIEGIAFQTNILALNAAVEAARAGEQGRGFAVVASEVRALAQRSAGAAKEIKGLIAESTSRVQSGSELVDQSGTTITEIVQSIARVSSIMNEIAAASAEQSVGIDQVNLAVAQMDEVTQQNAALVEEASAAAQSMAGQARTLSDAVAVFRVAETGTSTVSRAVAPHIASQSASRRPAVAVRTPPARTTKAKPSPAAAADRPTAIVADTSAADWEKF</sequence>
<keyword evidence="9 11" id="KW-0807">Transducer</keyword>
<evidence type="ECO:0000259" key="15">
    <source>
        <dbReference type="PROSITE" id="PS50111"/>
    </source>
</evidence>
<feature type="domain" description="Methyl-accepting transducer" evidence="15">
    <location>
        <begin position="273"/>
        <end position="502"/>
    </location>
</feature>
<dbReference type="SUPFAM" id="SSF58104">
    <property type="entry name" value="Methyl-accepting chemotaxis protein (MCP) signaling domain"/>
    <property type="match status" value="1"/>
</dbReference>
<dbReference type="InterPro" id="IPR003660">
    <property type="entry name" value="HAMP_dom"/>
</dbReference>
<feature type="transmembrane region" description="Helical" evidence="14">
    <location>
        <begin position="189"/>
        <end position="208"/>
    </location>
</feature>
<dbReference type="PRINTS" id="PR00260">
    <property type="entry name" value="CHEMTRNSDUCR"/>
</dbReference>
<dbReference type="GO" id="GO:0004888">
    <property type="term" value="F:transmembrane signaling receptor activity"/>
    <property type="evidence" value="ECO:0007669"/>
    <property type="project" value="InterPro"/>
</dbReference>
<evidence type="ECO:0000313" key="17">
    <source>
        <dbReference type="EMBL" id="SIO14669.1"/>
    </source>
</evidence>
<dbReference type="InterPro" id="IPR035440">
    <property type="entry name" value="4HB_MCP_dom_sf"/>
</dbReference>
<evidence type="ECO:0000259" key="16">
    <source>
        <dbReference type="PROSITE" id="PS50885"/>
    </source>
</evidence>
<name>A0A1N6H4I3_9BURK</name>
<evidence type="ECO:0000256" key="11">
    <source>
        <dbReference type="PROSITE-ProRule" id="PRU00284"/>
    </source>
</evidence>
<feature type="coiled-coil region" evidence="12">
    <location>
        <begin position="292"/>
        <end position="329"/>
    </location>
</feature>
<evidence type="ECO:0000256" key="1">
    <source>
        <dbReference type="ARBA" id="ARBA00004429"/>
    </source>
</evidence>
<accession>A0A1N6H4I3</accession>
<dbReference type="PANTHER" id="PTHR43531">
    <property type="entry name" value="PROTEIN ICFG"/>
    <property type="match status" value="1"/>
</dbReference>
<feature type="compositionally biased region" description="Low complexity" evidence="13">
    <location>
        <begin position="547"/>
        <end position="567"/>
    </location>
</feature>
<dbReference type="Gene3D" id="1.20.120.30">
    <property type="entry name" value="Aspartate receptor, ligand-binding domain"/>
    <property type="match status" value="1"/>
</dbReference>
<keyword evidence="4" id="KW-0145">Chemotaxis</keyword>
<keyword evidence="8 14" id="KW-0472">Membrane</keyword>
<dbReference type="Gene3D" id="1.10.287.950">
    <property type="entry name" value="Methyl-accepting chemotaxis protein"/>
    <property type="match status" value="1"/>
</dbReference>
<evidence type="ECO:0000256" key="5">
    <source>
        <dbReference type="ARBA" id="ARBA00022519"/>
    </source>
</evidence>
<evidence type="ECO:0000256" key="13">
    <source>
        <dbReference type="SAM" id="MobiDB-lite"/>
    </source>
</evidence>
<dbReference type="GO" id="GO:0006935">
    <property type="term" value="P:chemotaxis"/>
    <property type="evidence" value="ECO:0007669"/>
    <property type="project" value="UniProtKB-KW"/>
</dbReference>
<dbReference type="EMBL" id="FSRM01000001">
    <property type="protein sequence ID" value="SIO14669.1"/>
    <property type="molecule type" value="Genomic_DNA"/>
</dbReference>
<keyword evidence="6 14" id="KW-0812">Transmembrane</keyword>
<keyword evidence="12" id="KW-0175">Coiled coil</keyword>
<dbReference type="AlphaFoldDB" id="A0A1N6H4I3"/>
<dbReference type="RefSeq" id="WP_083611428.1">
    <property type="nucleotide sequence ID" value="NZ_FSRM01000001.1"/>
</dbReference>
<dbReference type="Proteomes" id="UP000184693">
    <property type="component" value="Unassembled WGS sequence"/>
</dbReference>
<dbReference type="SUPFAM" id="SSF47170">
    <property type="entry name" value="Aspartate receptor, ligand-binding domain"/>
    <property type="match status" value="1"/>
</dbReference>
<keyword evidence="7 14" id="KW-1133">Transmembrane helix</keyword>
<evidence type="ECO:0000313" key="18">
    <source>
        <dbReference type="Proteomes" id="UP000184693"/>
    </source>
</evidence>
<feature type="region of interest" description="Disordered" evidence="13">
    <location>
        <begin position="531"/>
        <end position="568"/>
    </location>
</feature>
<evidence type="ECO:0000256" key="6">
    <source>
        <dbReference type="ARBA" id="ARBA00022692"/>
    </source>
</evidence>
<dbReference type="InterPro" id="IPR051310">
    <property type="entry name" value="MCP_chemotaxis"/>
</dbReference>
<dbReference type="CDD" id="cd11386">
    <property type="entry name" value="MCP_signal"/>
    <property type="match status" value="1"/>
</dbReference>
<evidence type="ECO:0000256" key="4">
    <source>
        <dbReference type="ARBA" id="ARBA00022500"/>
    </source>
</evidence>
<feature type="transmembrane region" description="Helical" evidence="14">
    <location>
        <begin position="12"/>
        <end position="33"/>
    </location>
</feature>
<dbReference type="PANTHER" id="PTHR43531:SF14">
    <property type="entry name" value="METHYL-ACCEPTING CHEMOTAXIS PROTEIN I-RELATED"/>
    <property type="match status" value="1"/>
</dbReference>
<protein>
    <submittedName>
        <fullName evidence="17">Methyl-accepting chemotaxis sensory transducer with TarH sensor</fullName>
    </submittedName>
</protein>
<dbReference type="InterPro" id="IPR003122">
    <property type="entry name" value="Tar_rcpt_lig-bd"/>
</dbReference>
<dbReference type="SMART" id="SM00283">
    <property type="entry name" value="MA"/>
    <property type="match status" value="1"/>
</dbReference>
<dbReference type="InterPro" id="IPR004089">
    <property type="entry name" value="MCPsignal_dom"/>
</dbReference>
<dbReference type="GO" id="GO:0005886">
    <property type="term" value="C:plasma membrane"/>
    <property type="evidence" value="ECO:0007669"/>
    <property type="project" value="UniProtKB-SubCell"/>
</dbReference>
<keyword evidence="3" id="KW-0488">Methylation</keyword>
<dbReference type="CDD" id="cd06225">
    <property type="entry name" value="HAMP"/>
    <property type="match status" value="1"/>
</dbReference>
<comment type="similarity">
    <text evidence="10">Belongs to the methyl-accepting chemotaxis (MCP) protein family.</text>
</comment>
<evidence type="ECO:0000256" key="12">
    <source>
        <dbReference type="SAM" id="Coils"/>
    </source>
</evidence>
<evidence type="ECO:0000256" key="3">
    <source>
        <dbReference type="ARBA" id="ARBA00022481"/>
    </source>
</evidence>
<dbReference type="Pfam" id="PF00015">
    <property type="entry name" value="MCPsignal"/>
    <property type="match status" value="1"/>
</dbReference>
<keyword evidence="5" id="KW-0997">Cell inner membrane</keyword>
<evidence type="ECO:0000256" key="9">
    <source>
        <dbReference type="ARBA" id="ARBA00023224"/>
    </source>
</evidence>
<dbReference type="PROSITE" id="PS50885">
    <property type="entry name" value="HAMP"/>
    <property type="match status" value="1"/>
</dbReference>